<dbReference type="InterPro" id="IPR017853">
    <property type="entry name" value="GH"/>
</dbReference>
<dbReference type="Gene3D" id="3.20.20.80">
    <property type="entry name" value="Glycosidases"/>
    <property type="match status" value="1"/>
</dbReference>
<evidence type="ECO:0000313" key="7">
    <source>
        <dbReference type="Proteomes" id="UP000245627"/>
    </source>
</evidence>
<accession>A0A2T8HJN0</accession>
<gene>
    <name evidence="6" type="ORF">DC487_06460</name>
</gene>
<protein>
    <recommendedName>
        <fullName evidence="5">GH26 domain-containing protein</fullName>
    </recommendedName>
</protein>
<sequence>MCMIDTNINHVPAQFPSNSYITNRTRQLLHNLVKIGRSDQVILGHQSTNTLSRTGWRGLEESDFKDVTGQFPGMVAYDLGWIERGNGRVWLDGSTSRVVDAIKYAYAKGLLVSLSWHTRNPLDINHDQKNRAANGKVKDFGNTVSKILNDKAIQQQYLTWLDTLSAFFHKLVDDRGEEIPVLFRPFHECTGKWFWWGAGRCTDEEYINLYRLTHEYLSKQKGVDNILWVYNTDRVSSEEEYKKRYPGNEYIDLCSMDFYDYENYKPEVLKARLSKSLDAMRSASKKLGKSYFIAEGGKKNNTDVSYFTSRCAQFFPKDLVAFCFWVNSQNNYYVPFKGDPNAEDFVEMIRENGLLLEDDVKKLKIYS</sequence>
<feature type="domain" description="GH26" evidence="5">
    <location>
        <begin position="23"/>
        <end position="358"/>
    </location>
</feature>
<dbReference type="OrthoDB" id="9803686at2"/>
<name>A0A2T8HJN0_9SPHI</name>
<keyword evidence="3 4" id="KW-0326">Glycosidase</keyword>
<dbReference type="PANTHER" id="PTHR40079">
    <property type="entry name" value="MANNAN ENDO-1,4-BETA-MANNOSIDASE E-RELATED"/>
    <property type="match status" value="1"/>
</dbReference>
<dbReference type="AlphaFoldDB" id="A0A2T8HJN0"/>
<dbReference type="EMBL" id="QDKG01000002">
    <property type="protein sequence ID" value="PVH25580.1"/>
    <property type="molecule type" value="Genomic_DNA"/>
</dbReference>
<feature type="active site" description="Nucleophile" evidence="4">
    <location>
        <position position="295"/>
    </location>
</feature>
<proteinExistence type="inferred from homology"/>
<keyword evidence="7" id="KW-1185">Reference proteome</keyword>
<dbReference type="Proteomes" id="UP000245627">
    <property type="component" value="Unassembled WGS sequence"/>
</dbReference>
<dbReference type="InterPro" id="IPR000805">
    <property type="entry name" value="Glyco_hydro_26"/>
</dbReference>
<comment type="similarity">
    <text evidence="1 4">Belongs to the glycosyl hydrolase 26 family.</text>
</comment>
<evidence type="ECO:0000259" key="5">
    <source>
        <dbReference type="PROSITE" id="PS51764"/>
    </source>
</evidence>
<dbReference type="InterPro" id="IPR022790">
    <property type="entry name" value="GH26_dom"/>
</dbReference>
<evidence type="ECO:0000256" key="1">
    <source>
        <dbReference type="ARBA" id="ARBA00007754"/>
    </source>
</evidence>
<dbReference type="SUPFAM" id="SSF51445">
    <property type="entry name" value="(Trans)glycosidases"/>
    <property type="match status" value="1"/>
</dbReference>
<dbReference type="PROSITE" id="PS51764">
    <property type="entry name" value="GH26"/>
    <property type="match status" value="1"/>
</dbReference>
<reference evidence="6 7" key="1">
    <citation type="submission" date="2018-04" db="EMBL/GenBank/DDBJ databases">
        <title>Sphingobacterium cortibacter sp. nov.</title>
        <authorList>
            <person name="Li Y."/>
        </authorList>
    </citation>
    <scope>NUCLEOTIDE SEQUENCE [LARGE SCALE GENOMIC DNA]</scope>
    <source>
        <strain evidence="6 7">2c-3</strain>
    </source>
</reference>
<comment type="caution">
    <text evidence="6">The sequence shown here is derived from an EMBL/GenBank/DDBJ whole genome shotgun (WGS) entry which is preliminary data.</text>
</comment>
<evidence type="ECO:0000256" key="2">
    <source>
        <dbReference type="ARBA" id="ARBA00022801"/>
    </source>
</evidence>
<keyword evidence="2 4" id="KW-0378">Hydrolase</keyword>
<dbReference type="Pfam" id="PF02156">
    <property type="entry name" value="Glyco_hydro_26"/>
    <property type="match status" value="1"/>
</dbReference>
<dbReference type="PRINTS" id="PR00739">
    <property type="entry name" value="GLHYDRLASE26"/>
</dbReference>
<organism evidence="6 7">
    <name type="scientific">Sphingobacterium corticibacter</name>
    <dbReference type="NCBI Taxonomy" id="2171749"/>
    <lineage>
        <taxon>Bacteria</taxon>
        <taxon>Pseudomonadati</taxon>
        <taxon>Bacteroidota</taxon>
        <taxon>Sphingobacteriia</taxon>
        <taxon>Sphingobacteriales</taxon>
        <taxon>Sphingobacteriaceae</taxon>
        <taxon>Sphingobacterium</taxon>
    </lineage>
</organism>
<evidence type="ECO:0000256" key="3">
    <source>
        <dbReference type="ARBA" id="ARBA00023295"/>
    </source>
</evidence>
<evidence type="ECO:0000313" key="6">
    <source>
        <dbReference type="EMBL" id="PVH25580.1"/>
    </source>
</evidence>
<dbReference type="PANTHER" id="PTHR40079:SF4">
    <property type="entry name" value="GH26 DOMAIN-CONTAINING PROTEIN-RELATED"/>
    <property type="match status" value="1"/>
</dbReference>
<feature type="active site" description="Proton donor" evidence="4">
    <location>
        <position position="188"/>
    </location>
</feature>
<evidence type="ECO:0000256" key="4">
    <source>
        <dbReference type="PROSITE-ProRule" id="PRU01100"/>
    </source>
</evidence>
<dbReference type="GO" id="GO:0016985">
    <property type="term" value="F:mannan endo-1,4-beta-mannosidase activity"/>
    <property type="evidence" value="ECO:0007669"/>
    <property type="project" value="InterPro"/>
</dbReference>
<dbReference type="GO" id="GO:0006080">
    <property type="term" value="P:substituted mannan metabolic process"/>
    <property type="evidence" value="ECO:0007669"/>
    <property type="project" value="InterPro"/>
</dbReference>